<evidence type="ECO:0000259" key="6">
    <source>
        <dbReference type="PROSITE" id="PS51007"/>
    </source>
</evidence>
<keyword evidence="7" id="KW-0614">Plasmid</keyword>
<dbReference type="InterPro" id="IPR009056">
    <property type="entry name" value="Cyt_c-like_dom"/>
</dbReference>
<keyword evidence="3 4" id="KW-0408">Iron</keyword>
<dbReference type="InterPro" id="IPR036909">
    <property type="entry name" value="Cyt_c-like_dom_sf"/>
</dbReference>
<protein>
    <recommendedName>
        <fullName evidence="6">Cytochrome c domain-containing protein</fullName>
    </recommendedName>
</protein>
<evidence type="ECO:0000313" key="7">
    <source>
        <dbReference type="EMBL" id="CAL1242110.1"/>
    </source>
</evidence>
<dbReference type="EMBL" id="OZ026885">
    <property type="protein sequence ID" value="CAL1242110.1"/>
    <property type="molecule type" value="Genomic_DNA"/>
</dbReference>
<evidence type="ECO:0000313" key="8">
    <source>
        <dbReference type="Proteomes" id="UP001497493"/>
    </source>
</evidence>
<sequence length="193" mass="20966">MATHPYFATLRIAVLAGNSLMAVPVQADIDPNQNPFCTLGQSQKIKQGLAIAPVPLNLENKDRKLVGLGSYIVNAQGGCNDCHTNPPYAPGGNPFRGEPEQINIAGYLAGGQSFGPFVSSNLTPCNNGEPEWTFEDFLRIMRTGVDLEDSEHPPGNTPLLQVMPWPVFGKMTSCDLRAIYEYLRAIPPQQCGH</sequence>
<keyword evidence="5" id="KW-0732">Signal</keyword>
<keyword evidence="2 4" id="KW-0479">Metal-binding</keyword>
<dbReference type="PROSITE" id="PS51007">
    <property type="entry name" value="CYTC"/>
    <property type="match status" value="1"/>
</dbReference>
<keyword evidence="8" id="KW-1185">Reference proteome</keyword>
<organism evidence="7 8">
    <name type="scientific">Candidatus Methylocalor cossyra</name>
    <dbReference type="NCBI Taxonomy" id="3108543"/>
    <lineage>
        <taxon>Bacteria</taxon>
        <taxon>Pseudomonadati</taxon>
        <taxon>Pseudomonadota</taxon>
        <taxon>Gammaproteobacteria</taxon>
        <taxon>Methylococcales</taxon>
        <taxon>Methylococcaceae</taxon>
        <taxon>Candidatus Methylocalor</taxon>
    </lineage>
</organism>
<keyword evidence="1 4" id="KW-0349">Heme</keyword>
<name>A0ABP1CD08_9GAMM</name>
<evidence type="ECO:0000256" key="2">
    <source>
        <dbReference type="ARBA" id="ARBA00022723"/>
    </source>
</evidence>
<evidence type="ECO:0000256" key="4">
    <source>
        <dbReference type="PROSITE-ProRule" id="PRU00433"/>
    </source>
</evidence>
<evidence type="ECO:0000256" key="1">
    <source>
        <dbReference type="ARBA" id="ARBA00022617"/>
    </source>
</evidence>
<geneLocation type="plasmid" evidence="7 8">
    <name>2</name>
</geneLocation>
<evidence type="ECO:0000256" key="3">
    <source>
        <dbReference type="ARBA" id="ARBA00023004"/>
    </source>
</evidence>
<gene>
    <name evidence="7" type="ORF">MECH1_V1_P0178</name>
</gene>
<proteinExistence type="predicted"/>
<dbReference type="SUPFAM" id="SSF46626">
    <property type="entry name" value="Cytochrome c"/>
    <property type="match status" value="1"/>
</dbReference>
<dbReference type="Proteomes" id="UP001497493">
    <property type="component" value="Plasmid 2"/>
</dbReference>
<dbReference type="RefSeq" id="WP_348760001.1">
    <property type="nucleotide sequence ID" value="NZ_OZ026885.1"/>
</dbReference>
<feature type="domain" description="Cytochrome c" evidence="6">
    <location>
        <begin position="64"/>
        <end position="187"/>
    </location>
</feature>
<evidence type="ECO:0000256" key="5">
    <source>
        <dbReference type="SAM" id="SignalP"/>
    </source>
</evidence>
<reference evidence="7 8" key="1">
    <citation type="submission" date="2024-04" db="EMBL/GenBank/DDBJ databases">
        <authorList>
            <person name="Cremers G."/>
        </authorList>
    </citation>
    <scope>NUCLEOTIDE SEQUENCE [LARGE SCALE GENOMIC DNA]</scope>
    <source>
        <strain evidence="7">MeCH1-AG</strain>
        <plasmid evidence="7 8">2</plasmid>
    </source>
</reference>
<feature type="chain" id="PRO_5046177514" description="Cytochrome c domain-containing protein" evidence="5">
    <location>
        <begin position="28"/>
        <end position="193"/>
    </location>
</feature>
<feature type="signal peptide" evidence="5">
    <location>
        <begin position="1"/>
        <end position="27"/>
    </location>
</feature>
<accession>A0ABP1CD08</accession>